<evidence type="ECO:0000256" key="3">
    <source>
        <dbReference type="PROSITE-ProRule" id="PRU00354"/>
    </source>
</evidence>
<dbReference type="InterPro" id="IPR037163">
    <property type="entry name" value="Spermidine_synt_N_sf"/>
</dbReference>
<name>A0ABM1ZP49_AEDAL</name>
<dbReference type="EnsemblMetazoa" id="AALFPA23_020328.R30000">
    <property type="protein sequence ID" value="AALFPA23_020328.P30000"/>
    <property type="gene ID" value="AALFPA23_020328"/>
</dbReference>
<reference evidence="5" key="2">
    <citation type="submission" date="2025-05" db="UniProtKB">
        <authorList>
            <consortium name="EnsemblMetazoa"/>
        </authorList>
    </citation>
    <scope>IDENTIFICATION</scope>
    <source>
        <strain evidence="5">Foshan</strain>
    </source>
</reference>
<dbReference type="HAMAP" id="MF_00198">
    <property type="entry name" value="Spermidine_synth"/>
    <property type="match status" value="1"/>
</dbReference>
<dbReference type="SUPFAM" id="SSF53335">
    <property type="entry name" value="S-adenosyl-L-methionine-dependent methyltransferases"/>
    <property type="match status" value="1"/>
</dbReference>
<dbReference type="Gene3D" id="2.30.140.10">
    <property type="entry name" value="Spermidine synthase, tetramerisation domain"/>
    <property type="match status" value="1"/>
</dbReference>
<proteinExistence type="inferred from homology"/>
<dbReference type="InterPro" id="IPR029063">
    <property type="entry name" value="SAM-dependent_MTases_sf"/>
</dbReference>
<protein>
    <recommendedName>
        <fullName evidence="4">PABS domain-containing protein</fullName>
    </recommendedName>
</protein>
<sequence length="372" mass="42464">MSANSVLLDFSLDPTRINDEVSRKDIVKLCKEHLEKFISGLKITYDMLTDDGYLCILNAPGAIITTIRFFNQGLITINIEYYRAESEAPKITFEQTRELENSLVVNLKLNHGQSLPTLQRGPITKYFPTADERVIEYDIDKVLYDKRSDFQKIQIVHSKSLGNMLVLDELQNIAEADLIYTETLMRRGVENYKDKEICILGGGDGALLYELLKEEPKHVVMLEIDDLVMEACNKYMNSICGDVLEKRKSDNYEIVVGDCMMYLNKFIKEGRKFDYVFGDLTDIPISDTPTGEIWDFIRVILESSFKVLKPDGKFMTHGNGVSCPESLQMYEDQLARLTPKVNFTKCSAFVPSFMEEWVFYQVQCASEAAASV</sequence>
<keyword evidence="2 3" id="KW-0808">Transferase</keyword>
<evidence type="ECO:0000313" key="6">
    <source>
        <dbReference type="Proteomes" id="UP000069940"/>
    </source>
</evidence>
<dbReference type="Pfam" id="PF17284">
    <property type="entry name" value="Spermine_synt_N"/>
    <property type="match status" value="1"/>
</dbReference>
<reference evidence="6" key="1">
    <citation type="journal article" date="2015" name="Proc. Natl. Acad. Sci. U.S.A.">
        <title>Genome sequence of the Asian Tiger mosquito, Aedes albopictus, reveals insights into its biology, genetics, and evolution.</title>
        <authorList>
            <person name="Chen X.G."/>
            <person name="Jiang X."/>
            <person name="Gu J."/>
            <person name="Xu M."/>
            <person name="Wu Y."/>
            <person name="Deng Y."/>
            <person name="Zhang C."/>
            <person name="Bonizzoni M."/>
            <person name="Dermauw W."/>
            <person name="Vontas J."/>
            <person name="Armbruster P."/>
            <person name="Huang X."/>
            <person name="Yang Y."/>
            <person name="Zhang H."/>
            <person name="He W."/>
            <person name="Peng H."/>
            <person name="Liu Y."/>
            <person name="Wu K."/>
            <person name="Chen J."/>
            <person name="Lirakis M."/>
            <person name="Topalis P."/>
            <person name="Van Leeuwen T."/>
            <person name="Hall A.B."/>
            <person name="Jiang X."/>
            <person name="Thorpe C."/>
            <person name="Mueller R.L."/>
            <person name="Sun C."/>
            <person name="Waterhouse R.M."/>
            <person name="Yan G."/>
            <person name="Tu Z.J."/>
            <person name="Fang X."/>
            <person name="James A.A."/>
        </authorList>
    </citation>
    <scope>NUCLEOTIDE SEQUENCE [LARGE SCALE GENOMIC DNA]</scope>
    <source>
        <strain evidence="6">Foshan</strain>
    </source>
</reference>
<dbReference type="GeneID" id="109430626"/>
<accession>A0ABM1ZP49</accession>
<dbReference type="Pfam" id="PF01564">
    <property type="entry name" value="Spermine_synth"/>
    <property type="match status" value="1"/>
</dbReference>
<dbReference type="Proteomes" id="UP000069940">
    <property type="component" value="Unassembled WGS sequence"/>
</dbReference>
<organism evidence="5 6">
    <name type="scientific">Aedes albopictus</name>
    <name type="common">Asian tiger mosquito</name>
    <name type="synonym">Stegomyia albopicta</name>
    <dbReference type="NCBI Taxonomy" id="7160"/>
    <lineage>
        <taxon>Eukaryota</taxon>
        <taxon>Metazoa</taxon>
        <taxon>Ecdysozoa</taxon>
        <taxon>Arthropoda</taxon>
        <taxon>Hexapoda</taxon>
        <taxon>Insecta</taxon>
        <taxon>Pterygota</taxon>
        <taxon>Neoptera</taxon>
        <taxon>Endopterygota</taxon>
        <taxon>Diptera</taxon>
        <taxon>Nematocera</taxon>
        <taxon>Culicoidea</taxon>
        <taxon>Culicidae</taxon>
        <taxon>Culicinae</taxon>
        <taxon>Aedini</taxon>
        <taxon>Aedes</taxon>
        <taxon>Stegomyia</taxon>
    </lineage>
</organism>
<dbReference type="PANTHER" id="PTHR46315:SF1">
    <property type="entry name" value="SPERMINE SYNTHASE"/>
    <property type="match status" value="1"/>
</dbReference>
<dbReference type="PANTHER" id="PTHR46315">
    <property type="entry name" value="SPERMINE SYNTHASE"/>
    <property type="match status" value="1"/>
</dbReference>
<evidence type="ECO:0000256" key="1">
    <source>
        <dbReference type="ARBA" id="ARBA00007867"/>
    </source>
</evidence>
<feature type="domain" description="PABS" evidence="4">
    <location>
        <begin position="120"/>
        <end position="366"/>
    </location>
</feature>
<dbReference type="InterPro" id="IPR001045">
    <property type="entry name" value="Spermi_synthase"/>
</dbReference>
<keyword evidence="6" id="KW-1185">Reference proteome</keyword>
<dbReference type="CDD" id="cd02440">
    <property type="entry name" value="AdoMet_MTases"/>
    <property type="match status" value="1"/>
</dbReference>
<evidence type="ECO:0000313" key="5">
    <source>
        <dbReference type="EnsemblMetazoa" id="AALFPA23_020328.P30000"/>
    </source>
</evidence>
<dbReference type="InterPro" id="IPR035246">
    <property type="entry name" value="Spermidine_synt_N"/>
</dbReference>
<dbReference type="Gene3D" id="3.40.50.150">
    <property type="entry name" value="Vaccinia Virus protein VP39"/>
    <property type="match status" value="1"/>
</dbReference>
<keyword evidence="3" id="KW-0620">Polyamine biosynthesis</keyword>
<dbReference type="InterPro" id="IPR015576">
    <property type="entry name" value="Spermine_synthase_animal"/>
</dbReference>
<dbReference type="PROSITE" id="PS51006">
    <property type="entry name" value="PABS_2"/>
    <property type="match status" value="1"/>
</dbReference>
<evidence type="ECO:0000256" key="2">
    <source>
        <dbReference type="ARBA" id="ARBA00022679"/>
    </source>
</evidence>
<dbReference type="RefSeq" id="XP_029735466.2">
    <property type="nucleotide sequence ID" value="XM_029879606.2"/>
</dbReference>
<comment type="similarity">
    <text evidence="1">Belongs to the spermidine/spermine synthase family.</text>
</comment>
<dbReference type="InterPro" id="IPR030374">
    <property type="entry name" value="PABS"/>
</dbReference>
<evidence type="ECO:0000259" key="4">
    <source>
        <dbReference type="PROSITE" id="PS51006"/>
    </source>
</evidence>
<feature type="active site" description="Proton acceptor" evidence="3">
    <location>
        <position position="279"/>
    </location>
</feature>